<comment type="caution">
    <text evidence="2">The sequence shown here is derived from an EMBL/GenBank/DDBJ whole genome shotgun (WGS) entry which is preliminary data.</text>
</comment>
<feature type="domain" description="Alkylated DNA repair protein AlkB homologue 8 N-terminal" evidence="1">
    <location>
        <begin position="98"/>
        <end position="137"/>
    </location>
</feature>
<proteinExistence type="predicted"/>
<dbReference type="InterPro" id="IPR015095">
    <property type="entry name" value="AlkB_hom8_N"/>
</dbReference>
<dbReference type="Proteomes" id="UP000438429">
    <property type="component" value="Unassembled WGS sequence"/>
</dbReference>
<evidence type="ECO:0000313" key="3">
    <source>
        <dbReference type="Proteomes" id="UP000438429"/>
    </source>
</evidence>
<name>A0A6A4SV83_SCOMX</name>
<accession>A0A6A4SV83</accession>
<organism evidence="2 3">
    <name type="scientific">Scophthalmus maximus</name>
    <name type="common">Turbot</name>
    <name type="synonym">Psetta maxima</name>
    <dbReference type="NCBI Taxonomy" id="52904"/>
    <lineage>
        <taxon>Eukaryota</taxon>
        <taxon>Metazoa</taxon>
        <taxon>Chordata</taxon>
        <taxon>Craniata</taxon>
        <taxon>Vertebrata</taxon>
        <taxon>Euteleostomi</taxon>
        <taxon>Actinopterygii</taxon>
        <taxon>Neopterygii</taxon>
        <taxon>Teleostei</taxon>
        <taxon>Neoteleostei</taxon>
        <taxon>Acanthomorphata</taxon>
        <taxon>Carangaria</taxon>
        <taxon>Pleuronectiformes</taxon>
        <taxon>Pleuronectoidei</taxon>
        <taxon>Scophthalmidae</taxon>
        <taxon>Scophthalmus</taxon>
    </lineage>
</organism>
<evidence type="ECO:0000313" key="2">
    <source>
        <dbReference type="EMBL" id="KAF0036595.1"/>
    </source>
</evidence>
<dbReference type="Pfam" id="PF09004">
    <property type="entry name" value="ALKBH8_N"/>
    <property type="match status" value="1"/>
</dbReference>
<reference evidence="2 3" key="1">
    <citation type="submission" date="2019-06" db="EMBL/GenBank/DDBJ databases">
        <title>Draft genomes of female and male turbot (Scophthalmus maximus).</title>
        <authorList>
            <person name="Xu H."/>
            <person name="Xu X.-W."/>
            <person name="Shao C."/>
            <person name="Chen S."/>
        </authorList>
    </citation>
    <scope>NUCLEOTIDE SEQUENCE [LARGE SCALE GENOMIC DNA]</scope>
    <source>
        <strain evidence="2">Ysfricsl-2016a</strain>
        <tissue evidence="2">Blood</tissue>
    </source>
</reference>
<dbReference type="GO" id="GO:0008168">
    <property type="term" value="F:methyltransferase activity"/>
    <property type="evidence" value="ECO:0007669"/>
    <property type="project" value="InterPro"/>
</dbReference>
<sequence>MTVLHPSAATIVKFVDDTTVVGLISKNDETHYRKEVSQLATWCRNNNLLLNIDKTKEVVIDFRRGHTPKPPLTINGAAVERASSTKFLGVHISEDLSWTMHTASLAKKSQRCLYFLCKLKRAKAPQLIMCSFYRGTILTSCITLWCGSCTSSNSKTLQRIVKTDAKQPAIVENNGLAVGKKVGHGSIKSAAWMNGTVVIFLDQVEKVNRFIEAGITMNEMFVQLSSADINASKTVKCIFQDIFVAVLIDLLPVIF</sequence>
<protein>
    <recommendedName>
        <fullName evidence="1">Alkylated DNA repair protein AlkB homologue 8 N-terminal domain-containing protein</fullName>
    </recommendedName>
</protein>
<evidence type="ECO:0000259" key="1">
    <source>
        <dbReference type="Pfam" id="PF09004"/>
    </source>
</evidence>
<dbReference type="EMBL" id="VEVO01000010">
    <property type="protein sequence ID" value="KAF0036595.1"/>
    <property type="molecule type" value="Genomic_DNA"/>
</dbReference>
<dbReference type="GO" id="GO:0016706">
    <property type="term" value="F:2-oxoglutarate-dependent dioxygenase activity"/>
    <property type="evidence" value="ECO:0007669"/>
    <property type="project" value="InterPro"/>
</dbReference>
<gene>
    <name evidence="2" type="ORF">F2P81_011907</name>
</gene>
<dbReference type="AlphaFoldDB" id="A0A6A4SV83"/>
<dbReference type="PANTHER" id="PTHR33332">
    <property type="entry name" value="REVERSE TRANSCRIPTASE DOMAIN-CONTAINING PROTEIN"/>
    <property type="match status" value="1"/>
</dbReference>